<dbReference type="AlphaFoldDB" id="A0A7C4LQZ7"/>
<dbReference type="EMBL" id="DSVQ01000013">
    <property type="protein sequence ID" value="HGT39671.1"/>
    <property type="molecule type" value="Genomic_DNA"/>
</dbReference>
<proteinExistence type="predicted"/>
<comment type="caution">
    <text evidence="1">The sequence shown here is derived from an EMBL/GenBank/DDBJ whole genome shotgun (WGS) entry which is preliminary data.</text>
</comment>
<gene>
    <name evidence="1" type="ORF">ENS64_10485</name>
</gene>
<protein>
    <submittedName>
        <fullName evidence="1">Uncharacterized protein</fullName>
    </submittedName>
</protein>
<organism evidence="1">
    <name type="scientific">Schlesneria paludicola</name>
    <dbReference type="NCBI Taxonomy" id="360056"/>
    <lineage>
        <taxon>Bacteria</taxon>
        <taxon>Pseudomonadati</taxon>
        <taxon>Planctomycetota</taxon>
        <taxon>Planctomycetia</taxon>
        <taxon>Planctomycetales</taxon>
        <taxon>Planctomycetaceae</taxon>
        <taxon>Schlesneria</taxon>
    </lineage>
</organism>
<name>A0A7C4LQZ7_9PLAN</name>
<accession>A0A7C4LQZ7</accession>
<reference evidence="1" key="1">
    <citation type="journal article" date="2020" name="mSystems">
        <title>Genome- and Community-Level Interaction Insights into Carbon Utilization and Element Cycling Functions of Hydrothermarchaeota in Hydrothermal Sediment.</title>
        <authorList>
            <person name="Zhou Z."/>
            <person name="Liu Y."/>
            <person name="Xu W."/>
            <person name="Pan J."/>
            <person name="Luo Z.H."/>
            <person name="Li M."/>
        </authorList>
    </citation>
    <scope>NUCLEOTIDE SEQUENCE [LARGE SCALE GENOMIC DNA]</scope>
    <source>
        <strain evidence="1">SpSt-508</strain>
    </source>
</reference>
<sequence length="156" mass="17305">MKTFTDRQGRSWTIEVNYTSLRRVKAAAGVDLTKLVDPQADIVGQLTGDPFVLFDCLVAILQPQLDERGLTAEQFGESLDEESADKAAVALIEAAIDFFQEAKRMLLKRAFAKVTTAAQRRQTASLDQARRAVESPEFERAIERSLESVVGSLERS</sequence>
<evidence type="ECO:0000313" key="1">
    <source>
        <dbReference type="EMBL" id="HGT39671.1"/>
    </source>
</evidence>